<dbReference type="PRINTS" id="PR00081">
    <property type="entry name" value="GDHRDH"/>
</dbReference>
<dbReference type="Proteomes" id="UP000184211">
    <property type="component" value="Unassembled WGS sequence"/>
</dbReference>
<dbReference type="InterPro" id="IPR020904">
    <property type="entry name" value="Sc_DH/Rdtase_CS"/>
</dbReference>
<dbReference type="NCBIfam" id="NF009466">
    <property type="entry name" value="PRK12826.1-2"/>
    <property type="match status" value="1"/>
</dbReference>
<comment type="similarity">
    <text evidence="1">Belongs to the short-chain dehydrogenases/reductases (SDR) family.</text>
</comment>
<dbReference type="PRINTS" id="PR00080">
    <property type="entry name" value="SDRFAMILY"/>
</dbReference>
<dbReference type="InterPro" id="IPR036291">
    <property type="entry name" value="NAD(P)-bd_dom_sf"/>
</dbReference>
<evidence type="ECO:0000256" key="2">
    <source>
        <dbReference type="ARBA" id="ARBA00023002"/>
    </source>
</evidence>
<name>A0A1M5QXY3_9RHOB</name>
<dbReference type="Gene3D" id="3.40.50.720">
    <property type="entry name" value="NAD(P)-binding Rossmann-like Domain"/>
    <property type="match status" value="1"/>
</dbReference>
<dbReference type="STRING" id="870908.SAMN04488044_2126"/>
<dbReference type="Pfam" id="PF13561">
    <property type="entry name" value="adh_short_C2"/>
    <property type="match status" value="1"/>
</dbReference>
<dbReference type="FunFam" id="3.40.50.720:FF:000084">
    <property type="entry name" value="Short-chain dehydrogenase reductase"/>
    <property type="match status" value="1"/>
</dbReference>
<dbReference type="PANTHER" id="PTHR24321">
    <property type="entry name" value="DEHYDROGENASES, SHORT CHAIN"/>
    <property type="match status" value="1"/>
</dbReference>
<evidence type="ECO:0000313" key="4">
    <source>
        <dbReference type="Proteomes" id="UP000184211"/>
    </source>
</evidence>
<organism evidence="3 4">
    <name type="scientific">Cognatishimia maritima</name>
    <dbReference type="NCBI Taxonomy" id="870908"/>
    <lineage>
        <taxon>Bacteria</taxon>
        <taxon>Pseudomonadati</taxon>
        <taxon>Pseudomonadota</taxon>
        <taxon>Alphaproteobacteria</taxon>
        <taxon>Rhodobacterales</taxon>
        <taxon>Paracoccaceae</taxon>
        <taxon>Cognatishimia</taxon>
    </lineage>
</organism>
<reference evidence="4" key="1">
    <citation type="submission" date="2016-11" db="EMBL/GenBank/DDBJ databases">
        <authorList>
            <person name="Varghese N."/>
            <person name="Submissions S."/>
        </authorList>
    </citation>
    <scope>NUCLEOTIDE SEQUENCE [LARGE SCALE GENOMIC DNA]</scope>
    <source>
        <strain evidence="4">DSM 28223</strain>
    </source>
</reference>
<keyword evidence="2" id="KW-0560">Oxidoreductase</keyword>
<keyword evidence="4" id="KW-1185">Reference proteome</keyword>
<proteinExistence type="inferred from homology"/>
<dbReference type="AlphaFoldDB" id="A0A1M5QXY3"/>
<dbReference type="RefSeq" id="WP_072793008.1">
    <property type="nucleotide sequence ID" value="NZ_FQWM01000003.1"/>
</dbReference>
<protein>
    <submittedName>
        <fullName evidence="3">3-oxoacyl-[acyl-carrier protein] reductase</fullName>
    </submittedName>
</protein>
<evidence type="ECO:0000313" key="3">
    <source>
        <dbReference type="EMBL" id="SHH18413.1"/>
    </source>
</evidence>
<dbReference type="OrthoDB" id="9803333at2"/>
<dbReference type="NCBIfam" id="NF005559">
    <property type="entry name" value="PRK07231.1"/>
    <property type="match status" value="1"/>
</dbReference>
<dbReference type="PANTHER" id="PTHR24321:SF15">
    <property type="entry name" value="OXIDOREDUCTASE UCPA"/>
    <property type="match status" value="1"/>
</dbReference>
<dbReference type="SUPFAM" id="SSF51735">
    <property type="entry name" value="NAD(P)-binding Rossmann-fold domains"/>
    <property type="match status" value="1"/>
</dbReference>
<dbReference type="InterPro" id="IPR002347">
    <property type="entry name" value="SDR_fam"/>
</dbReference>
<gene>
    <name evidence="3" type="ORF">SAMN04488044_2126</name>
</gene>
<dbReference type="EMBL" id="FQWM01000003">
    <property type="protein sequence ID" value="SHH18413.1"/>
    <property type="molecule type" value="Genomic_DNA"/>
</dbReference>
<accession>A0A1M5QXY3</accession>
<sequence>MSSFDLKGRRAVITGGGRGMGFAVAKRFLESGAAVSLWDISDETLAKAAEALSPLGTVITQRVDVSDYSSVEAAAAETEQQLGGIELLVNSAGIAGVNVPVTEYPIETWYAVQNVNLNGIFHTCRAIVPIMQKSDYGRIANISSIAGKEGNPNASAYSVSKAAVIGLTKSLGKELATSNIRVNALCPAVIQTEMLDDVTDEQLAYMLSKIPMGRPGTVEEIAAMVSFMCSEDCSYTTGFVFDLSGGRATY</sequence>
<dbReference type="PROSITE" id="PS00061">
    <property type="entry name" value="ADH_SHORT"/>
    <property type="match status" value="1"/>
</dbReference>
<dbReference type="GO" id="GO:0016491">
    <property type="term" value="F:oxidoreductase activity"/>
    <property type="evidence" value="ECO:0007669"/>
    <property type="project" value="UniProtKB-KW"/>
</dbReference>
<evidence type="ECO:0000256" key="1">
    <source>
        <dbReference type="ARBA" id="ARBA00006484"/>
    </source>
</evidence>